<sequence>MDPFEKMSLVGLRRYQAIVKAQLPIAFSHALEETTPWAEKALERLQKRENLVTEAIIKLEFGDDPDLGSQVSRSAAEE</sequence>
<reference evidence="1" key="1">
    <citation type="journal article" date="2015" name="Nature">
        <title>Complex archaea that bridge the gap between prokaryotes and eukaryotes.</title>
        <authorList>
            <person name="Spang A."/>
            <person name="Saw J.H."/>
            <person name="Jorgensen S.L."/>
            <person name="Zaremba-Niedzwiedzka K."/>
            <person name="Martijn J."/>
            <person name="Lind A.E."/>
            <person name="van Eijk R."/>
            <person name="Schleper C."/>
            <person name="Guy L."/>
            <person name="Ettema T.J."/>
        </authorList>
    </citation>
    <scope>NUCLEOTIDE SEQUENCE</scope>
</reference>
<protein>
    <submittedName>
        <fullName evidence="1">Uncharacterized protein</fullName>
    </submittedName>
</protein>
<proteinExistence type="predicted"/>
<gene>
    <name evidence="1" type="ORF">LCGC14_1036340</name>
</gene>
<dbReference type="EMBL" id="LAZR01004242">
    <property type="protein sequence ID" value="KKN10453.1"/>
    <property type="molecule type" value="Genomic_DNA"/>
</dbReference>
<evidence type="ECO:0000313" key="1">
    <source>
        <dbReference type="EMBL" id="KKN10453.1"/>
    </source>
</evidence>
<comment type="caution">
    <text evidence="1">The sequence shown here is derived from an EMBL/GenBank/DDBJ whole genome shotgun (WGS) entry which is preliminary data.</text>
</comment>
<name>A0A0F9QZ63_9ZZZZ</name>
<dbReference type="AlphaFoldDB" id="A0A0F9QZ63"/>
<accession>A0A0F9QZ63</accession>
<organism evidence="1">
    <name type="scientific">marine sediment metagenome</name>
    <dbReference type="NCBI Taxonomy" id="412755"/>
    <lineage>
        <taxon>unclassified sequences</taxon>
        <taxon>metagenomes</taxon>
        <taxon>ecological metagenomes</taxon>
    </lineage>
</organism>